<evidence type="ECO:0000313" key="8">
    <source>
        <dbReference type="Proteomes" id="UP001347796"/>
    </source>
</evidence>
<feature type="transmembrane region" description="Helical" evidence="5">
    <location>
        <begin position="494"/>
        <end position="518"/>
    </location>
</feature>
<dbReference type="InterPro" id="IPR053231">
    <property type="entry name" value="GPCR_LN-TM7"/>
</dbReference>
<feature type="transmembrane region" description="Helical" evidence="5">
    <location>
        <begin position="610"/>
        <end position="630"/>
    </location>
</feature>
<keyword evidence="4 5" id="KW-0472">Membrane</keyword>
<keyword evidence="3 5" id="KW-1133">Transmembrane helix</keyword>
<dbReference type="GO" id="GO:0004930">
    <property type="term" value="F:G protein-coupled receptor activity"/>
    <property type="evidence" value="ECO:0007669"/>
    <property type="project" value="InterPro"/>
</dbReference>
<dbReference type="CDD" id="cd15039">
    <property type="entry name" value="7tmB3_Methuselah-like"/>
    <property type="match status" value="1"/>
</dbReference>
<feature type="transmembrane region" description="Helical" evidence="5">
    <location>
        <begin position="530"/>
        <end position="548"/>
    </location>
</feature>
<feature type="transmembrane region" description="Helical" evidence="5">
    <location>
        <begin position="723"/>
        <end position="743"/>
    </location>
</feature>
<dbReference type="InterPro" id="IPR017981">
    <property type="entry name" value="GPCR_2-like_7TM"/>
</dbReference>
<dbReference type="PANTHER" id="PTHR45902">
    <property type="entry name" value="LATROPHILIN RECEPTOR-LIKE PROTEIN A"/>
    <property type="match status" value="1"/>
</dbReference>
<dbReference type="Gene3D" id="1.20.1070.10">
    <property type="entry name" value="Rhodopsin 7-helix transmembrane proteins"/>
    <property type="match status" value="1"/>
</dbReference>
<name>A0AAN8PL93_PATCE</name>
<dbReference type="EMBL" id="JAZGQO010000010">
    <property type="protein sequence ID" value="KAK6177463.1"/>
    <property type="molecule type" value="Genomic_DNA"/>
</dbReference>
<comment type="subcellular location">
    <subcellularLocation>
        <location evidence="1">Membrane</location>
        <topology evidence="1">Multi-pass membrane protein</topology>
    </subcellularLocation>
</comment>
<feature type="transmembrane region" description="Helical" evidence="5">
    <location>
        <begin position="693"/>
        <end position="717"/>
    </location>
</feature>
<keyword evidence="8" id="KW-1185">Reference proteome</keyword>
<dbReference type="Pfam" id="PF00002">
    <property type="entry name" value="7tm_2"/>
    <property type="match status" value="1"/>
</dbReference>
<protein>
    <recommendedName>
        <fullName evidence="6">G-protein coupled receptors family 2 profile 2 domain-containing protein</fullName>
    </recommendedName>
</protein>
<dbReference type="Proteomes" id="UP001347796">
    <property type="component" value="Unassembled WGS sequence"/>
</dbReference>
<gene>
    <name evidence="7" type="ORF">SNE40_015558</name>
</gene>
<evidence type="ECO:0000256" key="1">
    <source>
        <dbReference type="ARBA" id="ARBA00004141"/>
    </source>
</evidence>
<dbReference type="GO" id="GO:0007166">
    <property type="term" value="P:cell surface receptor signaling pathway"/>
    <property type="evidence" value="ECO:0007669"/>
    <property type="project" value="InterPro"/>
</dbReference>
<evidence type="ECO:0000256" key="5">
    <source>
        <dbReference type="SAM" id="Phobius"/>
    </source>
</evidence>
<feature type="transmembrane region" description="Helical" evidence="5">
    <location>
        <begin position="568"/>
        <end position="589"/>
    </location>
</feature>
<feature type="transmembrane region" description="Helical" evidence="5">
    <location>
        <begin position="650"/>
        <end position="672"/>
    </location>
</feature>
<organism evidence="7 8">
    <name type="scientific">Patella caerulea</name>
    <name type="common">Rayed Mediterranean limpet</name>
    <dbReference type="NCBI Taxonomy" id="87958"/>
    <lineage>
        <taxon>Eukaryota</taxon>
        <taxon>Metazoa</taxon>
        <taxon>Spiralia</taxon>
        <taxon>Lophotrochozoa</taxon>
        <taxon>Mollusca</taxon>
        <taxon>Gastropoda</taxon>
        <taxon>Patellogastropoda</taxon>
        <taxon>Patelloidea</taxon>
        <taxon>Patellidae</taxon>
        <taxon>Patella</taxon>
    </lineage>
</organism>
<evidence type="ECO:0000256" key="4">
    <source>
        <dbReference type="ARBA" id="ARBA00023136"/>
    </source>
</evidence>
<reference evidence="7 8" key="1">
    <citation type="submission" date="2024-01" db="EMBL/GenBank/DDBJ databases">
        <title>The genome of the rayed Mediterranean limpet Patella caerulea (Linnaeus, 1758).</title>
        <authorList>
            <person name="Anh-Thu Weber A."/>
            <person name="Halstead-Nussloch G."/>
        </authorList>
    </citation>
    <scope>NUCLEOTIDE SEQUENCE [LARGE SCALE GENOMIC DNA]</scope>
    <source>
        <strain evidence="7">AATW-2023a</strain>
        <tissue evidence="7">Whole specimen</tissue>
    </source>
</reference>
<dbReference type="PROSITE" id="PS50261">
    <property type="entry name" value="G_PROTEIN_RECEP_F2_4"/>
    <property type="match status" value="1"/>
</dbReference>
<comment type="caution">
    <text evidence="7">The sequence shown here is derived from an EMBL/GenBank/DDBJ whole genome shotgun (WGS) entry which is preliminary data.</text>
</comment>
<feature type="domain" description="G-protein coupled receptors family 2 profile 2" evidence="6">
    <location>
        <begin position="496"/>
        <end position="744"/>
    </location>
</feature>
<sequence length="775" mass="88183">MCPKCLETVISQFAGLECLHCMCDQECLIYGDCCVDIKINNGLQTQKIQSDFTCIATPSDSKYRFEDLSQGDGFYMVANYKSQDGFLEKCDHTFLPVSCPKTGKTYINNHCAFLNNETFCSNWKIRGKCKYNKDNVAVCEDYIAPPQFAELRYCDIRRSEPIISQCDPKFPASYKIYSDRCAKYFVLVQNSRNKKVYTNVFCALCNGYGLSWVKGESGYPVKTLVDFTDQFEQSVKSCDGRISWMDARANKCRPIQCYSNKVLRGGYCEYDNMTALGNTYQMMINLKIPTRARVPFFKQMIGNMMTSISLLIYSTDYTVTTSKPVLIGGSSYVSMNVWFIVNSNVTLEDFETVISRSGRGYSYASDLIFNRDINYTYVSHAQPIMRHLVSNITTKLCCSEKPVSEVGEMIATKYSYEPISHQMSCSFIEFHNKEFDADNALASVEHLNLTLSDNEFSVFHQDLKVCFQTFLNKTNLTHSNETVQYYDTHARFDWILRYLTIVLISLSLVSICIALITYGMFPEMRTQPGINNIGLMLNLFLAQLILITGLDQTQDKILCRSIGISIHYFWLGMVLWMNVCTFHMFKVFVLQKLVRNSAPSRGIQTQKYIAYANGLPVILIVFIVITTFQLSGGKEIGYGGNVCYLSSKQLVGYCFVLPLCLVIILNIVFFLWTIIAISRVKQHGKQSGERNNIVIYIKLSVLTGLFWLLAILSNFITSWALEYLSVMLNASQGVFILWGFILNKSVLSKWKRRLLREAESGSSEQATKSSQLPSV</sequence>
<dbReference type="InterPro" id="IPR000832">
    <property type="entry name" value="GPCR_2_secretin-like"/>
</dbReference>
<accession>A0AAN8PL93</accession>
<evidence type="ECO:0000256" key="3">
    <source>
        <dbReference type="ARBA" id="ARBA00022989"/>
    </source>
</evidence>
<evidence type="ECO:0000259" key="6">
    <source>
        <dbReference type="PROSITE" id="PS50261"/>
    </source>
</evidence>
<proteinExistence type="predicted"/>
<dbReference type="PANTHER" id="PTHR45902:SF1">
    <property type="entry name" value="LATROPHILIN RECEPTOR-LIKE PROTEIN A"/>
    <property type="match status" value="1"/>
</dbReference>
<dbReference type="AlphaFoldDB" id="A0AAN8PL93"/>
<evidence type="ECO:0000313" key="7">
    <source>
        <dbReference type="EMBL" id="KAK6177463.1"/>
    </source>
</evidence>
<dbReference type="GO" id="GO:0016020">
    <property type="term" value="C:membrane"/>
    <property type="evidence" value="ECO:0007669"/>
    <property type="project" value="UniProtKB-SubCell"/>
</dbReference>
<evidence type="ECO:0000256" key="2">
    <source>
        <dbReference type="ARBA" id="ARBA00022692"/>
    </source>
</evidence>
<keyword evidence="2 5" id="KW-0812">Transmembrane</keyword>